<protein>
    <submittedName>
        <fullName evidence="1">Uncharacterized protein</fullName>
    </submittedName>
</protein>
<name>A0ABP7YL32_9ACTN</name>
<sequence>MRTQLRLTRDGDALVARLAPSQASAMYEALSHVRERELGDTELALLVGADRETVGRLTDRLAGPHVESADFRFTVGELHMVHSALTSVPTMFLVRGGVFTEEPFHIRTGFYRENFDALAHGLQEAAAGL</sequence>
<evidence type="ECO:0000313" key="1">
    <source>
        <dbReference type="EMBL" id="GAA4137684.1"/>
    </source>
</evidence>
<keyword evidence="2" id="KW-1185">Reference proteome</keyword>
<dbReference type="RefSeq" id="WP_121720425.1">
    <property type="nucleotide sequence ID" value="NZ_BAABBU010000016.1"/>
</dbReference>
<evidence type="ECO:0000313" key="2">
    <source>
        <dbReference type="Proteomes" id="UP001501845"/>
    </source>
</evidence>
<reference evidence="2" key="1">
    <citation type="journal article" date="2019" name="Int. J. Syst. Evol. Microbiol.">
        <title>The Global Catalogue of Microorganisms (GCM) 10K type strain sequencing project: providing services to taxonomists for standard genome sequencing and annotation.</title>
        <authorList>
            <consortium name="The Broad Institute Genomics Platform"/>
            <consortium name="The Broad Institute Genome Sequencing Center for Infectious Disease"/>
            <person name="Wu L."/>
            <person name="Ma J."/>
        </authorList>
    </citation>
    <scope>NUCLEOTIDE SEQUENCE [LARGE SCALE GENOMIC DNA]</scope>
    <source>
        <strain evidence="2">JCM 17589</strain>
    </source>
</reference>
<comment type="caution">
    <text evidence="1">The sequence shown here is derived from an EMBL/GenBank/DDBJ whole genome shotgun (WGS) entry which is preliminary data.</text>
</comment>
<gene>
    <name evidence="1" type="ORF">GCM10022285_33920</name>
</gene>
<dbReference type="Proteomes" id="UP001501845">
    <property type="component" value="Unassembled WGS sequence"/>
</dbReference>
<accession>A0ABP7YL32</accession>
<dbReference type="EMBL" id="BAABBU010000016">
    <property type="protein sequence ID" value="GAA4137684.1"/>
    <property type="molecule type" value="Genomic_DNA"/>
</dbReference>
<proteinExistence type="predicted"/>
<organism evidence="1 2">
    <name type="scientific">Streptomyces tunisiensis</name>
    <dbReference type="NCBI Taxonomy" id="948699"/>
    <lineage>
        <taxon>Bacteria</taxon>
        <taxon>Bacillati</taxon>
        <taxon>Actinomycetota</taxon>
        <taxon>Actinomycetes</taxon>
        <taxon>Kitasatosporales</taxon>
        <taxon>Streptomycetaceae</taxon>
        <taxon>Streptomyces</taxon>
    </lineage>
</organism>